<sequence>MNKIEPTTKLYPSDDKKENNPHSLNPHFLPYRLAATALEAAPLNLLPEQISPCLPFTDITPPTTPKDAVPDLSTPNLLTPDEQLFSEPPFSDSAFRNIVSQALNCLNALKTLHVNITIYLPIEISVRAVNRVQAKVMDSSHSKDNSNALGHKPAFIVLHRAICIVLDLEDPLAANNLLASRSRDKFPSAIAIVSIQLLKGSLLPLFF</sequence>
<evidence type="ECO:0000313" key="3">
    <source>
        <dbReference type="Proteomes" id="UP000092154"/>
    </source>
</evidence>
<name>A0A1B7MPN2_9AGAM</name>
<dbReference type="AlphaFoldDB" id="A0A1B7MPN2"/>
<evidence type="ECO:0000256" key="1">
    <source>
        <dbReference type="SAM" id="MobiDB-lite"/>
    </source>
</evidence>
<dbReference type="EMBL" id="KV448596">
    <property type="protein sequence ID" value="OAX34558.1"/>
    <property type="molecule type" value="Genomic_DNA"/>
</dbReference>
<proteinExistence type="predicted"/>
<reference evidence="2 3" key="1">
    <citation type="submission" date="2016-06" db="EMBL/GenBank/DDBJ databases">
        <title>Comparative genomics of the ectomycorrhizal sister species Rhizopogon vinicolor and Rhizopogon vesiculosus (Basidiomycota: Boletales) reveals a divergence of the mating type B locus.</title>
        <authorList>
            <consortium name="DOE Joint Genome Institute"/>
            <person name="Mujic A.B."/>
            <person name="Kuo A."/>
            <person name="Tritt A."/>
            <person name="Lipzen A."/>
            <person name="Chen C."/>
            <person name="Johnson J."/>
            <person name="Sharma A."/>
            <person name="Barry K."/>
            <person name="Grigoriev I.V."/>
            <person name="Spatafora J.W."/>
        </authorList>
    </citation>
    <scope>NUCLEOTIDE SEQUENCE [LARGE SCALE GENOMIC DNA]</scope>
    <source>
        <strain evidence="2 3">AM-OR11-026</strain>
    </source>
</reference>
<accession>A0A1B7MPN2</accession>
<dbReference type="InParanoid" id="A0A1B7MPN2"/>
<protein>
    <submittedName>
        <fullName evidence="2">Uncharacterized protein</fullName>
    </submittedName>
</protein>
<organism evidence="2 3">
    <name type="scientific">Rhizopogon vinicolor AM-OR11-026</name>
    <dbReference type="NCBI Taxonomy" id="1314800"/>
    <lineage>
        <taxon>Eukaryota</taxon>
        <taxon>Fungi</taxon>
        <taxon>Dikarya</taxon>
        <taxon>Basidiomycota</taxon>
        <taxon>Agaricomycotina</taxon>
        <taxon>Agaricomycetes</taxon>
        <taxon>Agaricomycetidae</taxon>
        <taxon>Boletales</taxon>
        <taxon>Suillineae</taxon>
        <taxon>Rhizopogonaceae</taxon>
        <taxon>Rhizopogon</taxon>
    </lineage>
</organism>
<keyword evidence="3" id="KW-1185">Reference proteome</keyword>
<feature type="region of interest" description="Disordered" evidence="1">
    <location>
        <begin position="1"/>
        <end position="24"/>
    </location>
</feature>
<gene>
    <name evidence="2" type="ORF">K503DRAFT_803488</name>
</gene>
<evidence type="ECO:0000313" key="2">
    <source>
        <dbReference type="EMBL" id="OAX34558.1"/>
    </source>
</evidence>
<dbReference type="Proteomes" id="UP000092154">
    <property type="component" value="Unassembled WGS sequence"/>
</dbReference>